<feature type="non-terminal residue" evidence="2">
    <location>
        <position position="1"/>
    </location>
</feature>
<name>A0A820MUW5_9BILA</name>
<keyword evidence="1" id="KW-0175">Coiled coil</keyword>
<evidence type="ECO:0000256" key="1">
    <source>
        <dbReference type="SAM" id="Coils"/>
    </source>
</evidence>
<evidence type="ECO:0000313" key="3">
    <source>
        <dbReference type="Proteomes" id="UP000663844"/>
    </source>
</evidence>
<accession>A0A820MUW5</accession>
<feature type="non-terminal residue" evidence="2">
    <location>
        <position position="110"/>
    </location>
</feature>
<feature type="coiled-coil region" evidence="1">
    <location>
        <begin position="4"/>
        <end position="107"/>
    </location>
</feature>
<gene>
    <name evidence="2" type="ORF">OXD698_LOCUS50315</name>
</gene>
<sequence>MEIVTHLNNEIFEYQQELEKERKTLAQLQSNDLSSERFEKLQETIQLLKSEISQLKQDKFTQTDQLQQLQEQANQLNIDNNQRIIKMKQLKDLIEQKDETITRMREKLLN</sequence>
<dbReference type="EMBL" id="CAJOAZ010023923">
    <property type="protein sequence ID" value="CAF4379863.1"/>
    <property type="molecule type" value="Genomic_DNA"/>
</dbReference>
<evidence type="ECO:0000313" key="2">
    <source>
        <dbReference type="EMBL" id="CAF4379863.1"/>
    </source>
</evidence>
<proteinExistence type="predicted"/>
<comment type="caution">
    <text evidence="2">The sequence shown here is derived from an EMBL/GenBank/DDBJ whole genome shotgun (WGS) entry which is preliminary data.</text>
</comment>
<dbReference type="AlphaFoldDB" id="A0A820MUW5"/>
<protein>
    <submittedName>
        <fullName evidence="2">Uncharacterized protein</fullName>
    </submittedName>
</protein>
<organism evidence="2 3">
    <name type="scientific">Adineta steineri</name>
    <dbReference type="NCBI Taxonomy" id="433720"/>
    <lineage>
        <taxon>Eukaryota</taxon>
        <taxon>Metazoa</taxon>
        <taxon>Spiralia</taxon>
        <taxon>Gnathifera</taxon>
        <taxon>Rotifera</taxon>
        <taxon>Eurotatoria</taxon>
        <taxon>Bdelloidea</taxon>
        <taxon>Adinetida</taxon>
        <taxon>Adinetidae</taxon>
        <taxon>Adineta</taxon>
    </lineage>
</organism>
<reference evidence="2" key="1">
    <citation type="submission" date="2021-02" db="EMBL/GenBank/DDBJ databases">
        <authorList>
            <person name="Nowell W R."/>
        </authorList>
    </citation>
    <scope>NUCLEOTIDE SEQUENCE</scope>
</reference>
<dbReference type="Proteomes" id="UP000663844">
    <property type="component" value="Unassembled WGS sequence"/>
</dbReference>